<accession>A0ABU4K109</accession>
<feature type="signal peptide" evidence="1">
    <location>
        <begin position="1"/>
        <end position="25"/>
    </location>
</feature>
<comment type="caution">
    <text evidence="2">The sequence shown here is derived from an EMBL/GenBank/DDBJ whole genome shotgun (WGS) entry which is preliminary data.</text>
</comment>
<feature type="chain" id="PRO_5047494897" evidence="1">
    <location>
        <begin position="26"/>
        <end position="164"/>
    </location>
</feature>
<sequence>MIMNKLATGALGLALVAAGGLTAYAFLQQDEAVHVESLCTPTQTDAAEAARAQNLALVDVVEQGAYVPKGADAGVQTFKVRTLAVYKGTLPDDAEIGLPKNTAALQPGLRYEVSVLGPEAGTWIARFTRPVPADKTVESVAEHWKTEIGKKFVEPPCSDITTAP</sequence>
<gene>
    <name evidence="2" type="ORF">R2363_04520</name>
</gene>
<name>A0ABU4K109_9ACTN</name>
<dbReference type="RefSeq" id="WP_319007999.1">
    <property type="nucleotide sequence ID" value="NZ_JAWJZF010000225.1"/>
</dbReference>
<keyword evidence="3" id="KW-1185">Reference proteome</keyword>
<dbReference type="Proteomes" id="UP001278571">
    <property type="component" value="Unassembled WGS sequence"/>
</dbReference>
<proteinExistence type="predicted"/>
<dbReference type="EMBL" id="JAWJZF010000225">
    <property type="protein sequence ID" value="MDX2291435.1"/>
    <property type="molecule type" value="Genomic_DNA"/>
</dbReference>
<evidence type="ECO:0000313" key="3">
    <source>
        <dbReference type="Proteomes" id="UP001278571"/>
    </source>
</evidence>
<evidence type="ECO:0000313" key="2">
    <source>
        <dbReference type="EMBL" id="MDX2291435.1"/>
    </source>
</evidence>
<evidence type="ECO:0000256" key="1">
    <source>
        <dbReference type="SAM" id="SignalP"/>
    </source>
</evidence>
<reference evidence="2 3" key="1">
    <citation type="submission" date="2023-10" db="EMBL/GenBank/DDBJ databases">
        <authorList>
            <person name="Wang X.X."/>
        </authorList>
    </citation>
    <scope>NUCLEOTIDE SEQUENCE [LARGE SCALE GENOMIC DNA]</scope>
    <source>
        <strain evidence="2 3">NBRC 12816</strain>
    </source>
</reference>
<keyword evidence="1" id="KW-0732">Signal</keyword>
<protein>
    <submittedName>
        <fullName evidence="2">Uncharacterized protein</fullName>
    </submittedName>
</protein>
<organism evidence="2 3">
    <name type="scientific">Streptomyces roseolus</name>
    <dbReference type="NCBI Taxonomy" id="67358"/>
    <lineage>
        <taxon>Bacteria</taxon>
        <taxon>Bacillati</taxon>
        <taxon>Actinomycetota</taxon>
        <taxon>Actinomycetes</taxon>
        <taxon>Kitasatosporales</taxon>
        <taxon>Streptomycetaceae</taxon>
        <taxon>Streptomyces</taxon>
    </lineage>
</organism>